<evidence type="ECO:0000256" key="1">
    <source>
        <dbReference type="SAM" id="Phobius"/>
    </source>
</evidence>
<dbReference type="Proteomes" id="UP001595956">
    <property type="component" value="Unassembled WGS sequence"/>
</dbReference>
<feature type="chain" id="PRO_5047107442" evidence="2">
    <location>
        <begin position="33"/>
        <end position="231"/>
    </location>
</feature>
<dbReference type="RefSeq" id="WP_345177233.1">
    <property type="nucleotide sequence ID" value="NZ_BAABFQ010000006.1"/>
</dbReference>
<proteinExistence type="predicted"/>
<feature type="transmembrane region" description="Helical" evidence="1">
    <location>
        <begin position="202"/>
        <end position="223"/>
    </location>
</feature>
<evidence type="ECO:0000313" key="4">
    <source>
        <dbReference type="Proteomes" id="UP001595956"/>
    </source>
</evidence>
<keyword evidence="4" id="KW-1185">Reference proteome</keyword>
<keyword evidence="1" id="KW-1133">Transmembrane helix</keyword>
<gene>
    <name evidence="3" type="ORF">ACFPKY_03455</name>
</gene>
<keyword evidence="1" id="KW-0812">Transmembrane</keyword>
<comment type="caution">
    <text evidence="3">The sequence shown here is derived from an EMBL/GenBank/DDBJ whole genome shotgun (WGS) entry which is preliminary data.</text>
</comment>
<reference evidence="4" key="1">
    <citation type="journal article" date="2019" name="Int. J. Syst. Evol. Microbiol.">
        <title>The Global Catalogue of Microorganisms (GCM) 10K type strain sequencing project: providing services to taxonomists for standard genome sequencing and annotation.</title>
        <authorList>
            <consortium name="The Broad Institute Genomics Platform"/>
            <consortium name="The Broad Institute Genome Sequencing Center for Infectious Disease"/>
            <person name="Wu L."/>
            <person name="Ma J."/>
        </authorList>
    </citation>
    <scope>NUCLEOTIDE SEQUENCE [LARGE SCALE GENOMIC DNA]</scope>
    <source>
        <strain evidence="4">KACC 13778</strain>
    </source>
</reference>
<accession>A0ABW0MXI6</accession>
<keyword evidence="1" id="KW-0472">Membrane</keyword>
<name>A0ABW0MXI6_9ACTN</name>
<evidence type="ECO:0000256" key="2">
    <source>
        <dbReference type="SAM" id="SignalP"/>
    </source>
</evidence>
<feature type="signal peptide" evidence="2">
    <location>
        <begin position="1"/>
        <end position="32"/>
    </location>
</feature>
<dbReference type="EMBL" id="JBHSMD010000001">
    <property type="protein sequence ID" value="MFC5492138.1"/>
    <property type="molecule type" value="Genomic_DNA"/>
</dbReference>
<protein>
    <submittedName>
        <fullName evidence="3">Uncharacterized protein</fullName>
    </submittedName>
</protein>
<sequence>MPARRGSRRLATLVLAALVAALAVLAPGPAVAHPFGDPQTVEIGGAGGEVRVRWRAGGADDLTLLAVSLGALPASRVMLDGAVWYEDGDAEALAASPAFEDYLLDRIAVTAGTAACPGSLTEIDLLGDGATLTFGCGERADTATVEVRTLLDLHPAYRTLATGPGGQRAVYDRTTASHDWAIAGEPGTPAALPASSEVGRSAAAQLGTVGAVALASVLGGVLWSRRRGRRA</sequence>
<evidence type="ECO:0000313" key="3">
    <source>
        <dbReference type="EMBL" id="MFC5492138.1"/>
    </source>
</evidence>
<keyword evidence="2" id="KW-0732">Signal</keyword>
<organism evidence="3 4">
    <name type="scientific">Nocardioides caricicola</name>
    <dbReference type="NCBI Taxonomy" id="634770"/>
    <lineage>
        <taxon>Bacteria</taxon>
        <taxon>Bacillati</taxon>
        <taxon>Actinomycetota</taxon>
        <taxon>Actinomycetes</taxon>
        <taxon>Propionibacteriales</taxon>
        <taxon>Nocardioidaceae</taxon>
        <taxon>Nocardioides</taxon>
    </lineage>
</organism>